<dbReference type="GO" id="GO:0005886">
    <property type="term" value="C:plasma membrane"/>
    <property type="evidence" value="ECO:0007669"/>
    <property type="project" value="UniProtKB-SubCell"/>
</dbReference>
<comment type="subcellular location">
    <subcellularLocation>
        <location evidence="1">Cell membrane</location>
        <topology evidence="1">Multi-pass membrane protein</topology>
    </subcellularLocation>
</comment>
<evidence type="ECO:0000256" key="3">
    <source>
        <dbReference type="ARBA" id="ARBA00022475"/>
    </source>
</evidence>
<keyword evidence="3" id="KW-1003">Cell membrane</keyword>
<feature type="transmembrane region" description="Helical" evidence="13">
    <location>
        <begin position="157"/>
        <end position="176"/>
    </location>
</feature>
<evidence type="ECO:0000259" key="14">
    <source>
        <dbReference type="PROSITE" id="PS50893"/>
    </source>
</evidence>
<feature type="domain" description="ABC transporter" evidence="14">
    <location>
        <begin position="1032"/>
        <end position="1266"/>
    </location>
</feature>
<feature type="transmembrane region" description="Helical" evidence="13">
    <location>
        <begin position="273"/>
        <end position="298"/>
    </location>
</feature>
<dbReference type="STRING" id="47866.GA0074694_2435"/>
<evidence type="ECO:0000256" key="7">
    <source>
        <dbReference type="ARBA" id="ARBA00022989"/>
    </source>
</evidence>
<feature type="transmembrane region" description="Helical" evidence="13">
    <location>
        <begin position="12"/>
        <end position="34"/>
    </location>
</feature>
<protein>
    <recommendedName>
        <fullName evidence="11">Fatty acid ABC transporter ATP-binding/permease protein</fullName>
    </recommendedName>
</protein>
<dbReference type="GO" id="GO:0016887">
    <property type="term" value="F:ATP hydrolysis activity"/>
    <property type="evidence" value="ECO:0007669"/>
    <property type="project" value="InterPro"/>
</dbReference>
<feature type="transmembrane region" description="Helical" evidence="13">
    <location>
        <begin position="127"/>
        <end position="151"/>
    </location>
</feature>
<evidence type="ECO:0000313" key="17">
    <source>
        <dbReference type="Proteomes" id="UP000198906"/>
    </source>
</evidence>
<feature type="compositionally biased region" description="Basic and acidic residues" evidence="12">
    <location>
        <begin position="582"/>
        <end position="597"/>
    </location>
</feature>
<dbReference type="SMART" id="SM00382">
    <property type="entry name" value="AAA"/>
    <property type="match status" value="2"/>
</dbReference>
<dbReference type="Gene3D" id="3.40.50.300">
    <property type="entry name" value="P-loop containing nucleotide triphosphate hydrolases"/>
    <property type="match status" value="2"/>
</dbReference>
<feature type="transmembrane region" description="Helical" evidence="13">
    <location>
        <begin position="237"/>
        <end position="261"/>
    </location>
</feature>
<dbReference type="CDD" id="cd18548">
    <property type="entry name" value="ABC_6TM_Tm287_like"/>
    <property type="match status" value="1"/>
</dbReference>
<evidence type="ECO:0000256" key="12">
    <source>
        <dbReference type="SAM" id="MobiDB-lite"/>
    </source>
</evidence>
<reference evidence="17" key="1">
    <citation type="submission" date="2016-06" db="EMBL/GenBank/DDBJ databases">
        <authorList>
            <person name="Varghese N."/>
        </authorList>
    </citation>
    <scope>NUCLEOTIDE SEQUENCE [LARGE SCALE GENOMIC DNA]</scope>
    <source>
        <strain evidence="17">DSM 46123</strain>
    </source>
</reference>
<keyword evidence="17" id="KW-1185">Reference proteome</keyword>
<dbReference type="InterPro" id="IPR027417">
    <property type="entry name" value="P-loop_NTPase"/>
</dbReference>
<feature type="transmembrane region" description="Helical" evidence="13">
    <location>
        <begin position="722"/>
        <end position="748"/>
    </location>
</feature>
<feature type="domain" description="ABC transmembrane type-1" evidence="15">
    <location>
        <begin position="19"/>
        <end position="300"/>
    </location>
</feature>
<feature type="transmembrane region" description="Helical" evidence="13">
    <location>
        <begin position="897"/>
        <end position="924"/>
    </location>
</feature>
<dbReference type="Proteomes" id="UP000198906">
    <property type="component" value="Unassembled WGS sequence"/>
</dbReference>
<dbReference type="FunFam" id="3.40.50.300:FF:000287">
    <property type="entry name" value="Multidrug ABC transporter ATP-binding protein"/>
    <property type="match status" value="1"/>
</dbReference>
<organism evidence="16 17">
    <name type="scientific">Micromonospora inyonensis</name>
    <dbReference type="NCBI Taxonomy" id="47866"/>
    <lineage>
        <taxon>Bacteria</taxon>
        <taxon>Bacillati</taxon>
        <taxon>Actinomycetota</taxon>
        <taxon>Actinomycetes</taxon>
        <taxon>Micromonosporales</taxon>
        <taxon>Micromonosporaceae</taxon>
        <taxon>Micromonospora</taxon>
    </lineage>
</organism>
<evidence type="ECO:0000256" key="4">
    <source>
        <dbReference type="ARBA" id="ARBA00022692"/>
    </source>
</evidence>
<name>A0A1C6RNH1_9ACTN</name>
<keyword evidence="7 13" id="KW-1133">Transmembrane helix</keyword>
<dbReference type="EMBL" id="FMHU01000001">
    <property type="protein sequence ID" value="SCL18685.1"/>
    <property type="molecule type" value="Genomic_DNA"/>
</dbReference>
<dbReference type="PANTHER" id="PTHR43394">
    <property type="entry name" value="ATP-DEPENDENT PERMEASE MDL1, MITOCHONDRIAL"/>
    <property type="match status" value="1"/>
</dbReference>
<evidence type="ECO:0000256" key="5">
    <source>
        <dbReference type="ARBA" id="ARBA00022741"/>
    </source>
</evidence>
<feature type="compositionally biased region" description="Basic and acidic residues" evidence="12">
    <location>
        <begin position="545"/>
        <end position="573"/>
    </location>
</feature>
<dbReference type="InterPro" id="IPR039421">
    <property type="entry name" value="Type_1_exporter"/>
</dbReference>
<feature type="domain" description="ABC transporter" evidence="14">
    <location>
        <begin position="333"/>
        <end position="588"/>
    </location>
</feature>
<keyword evidence="5" id="KW-0547">Nucleotide-binding</keyword>
<dbReference type="SUPFAM" id="SSF52540">
    <property type="entry name" value="P-loop containing nucleoside triphosphate hydrolases"/>
    <property type="match status" value="2"/>
</dbReference>
<dbReference type="InterPro" id="IPR011527">
    <property type="entry name" value="ABC1_TM_dom"/>
</dbReference>
<evidence type="ECO:0000256" key="13">
    <source>
        <dbReference type="SAM" id="Phobius"/>
    </source>
</evidence>
<dbReference type="Pfam" id="PF00664">
    <property type="entry name" value="ABC_membrane"/>
    <property type="match status" value="2"/>
</dbReference>
<comment type="function">
    <text evidence="9">ABC transporter involved in fatty acid import. Transmembrane domains (TMD) form a pore in the membrane and the ATP-binding domain (NBD) is responsible for energy generation.</text>
</comment>
<dbReference type="AlphaFoldDB" id="A0A1C6RNH1"/>
<dbReference type="SUPFAM" id="SSF90123">
    <property type="entry name" value="ABC transporter transmembrane region"/>
    <property type="match status" value="2"/>
</dbReference>
<evidence type="ECO:0000256" key="6">
    <source>
        <dbReference type="ARBA" id="ARBA00022840"/>
    </source>
</evidence>
<comment type="similarity">
    <text evidence="10">Belongs to the ABC transporter superfamily. Lipid exporter (TC 3.A.1.106) family.</text>
</comment>
<sequence length="1280" mass="137893">MLIRLLRRHLRPYARPLSAVVVLQFVGTMASLYLPRLNADVVDRGIARGDTDLIVRLGGWMLLVSAVQVGCAIVAVRYSALAAMGFGRDVRVAVFRHVTRFSAREVARFGAPSLITRNTNDVQQVQMLVLVAGSMLVTAPIMSVGGLVMALREDVGLSWLVVVSIPVVTLAISLITRRLVPLFRRQQTRIDAVNRVLREQISGIRVVRAFVREPYETERFAATNADLTDTALRAGRLLATIYPVILLVLNVSSVAVLWFGALRVEAGQIQVGALTAFVAYLTQMLMAVMMATLTLMMVPRAAACAERITEVLDTEPSVAPPREPVRPTGACGVDLRDVRFQYPGAAAPVLRDVSFRVTAGTTTAIVGSTGAGKTTLVSLIPRLVDVTAGAVLVDGVDVRDLDPETLWSRIGLVPQRPYLFTGTVASNLRYGNPDADDEELWAALEIAQAREFVAAMPGGLAAEITQGGTNVSGGQRQRLAIARALVRRPGIYLFDDSFSARPGHRRAAARGAAPRHPGRRRADRGAAGLHGRRRRPDRRPGGRGRGRDRPPCRPPRHLPDVRGDRLLPADRGSDGVSARAVPGEKRKGPMGGDERTPRRLPPGARRGGPMTGVGVPAEKPLNFGPSARRLLGLLRPHRGRLVAVVALAVGGVGLSVVGPLILGYATDLIFGGVLSRQVPAGLTTEEAVERARAAGDDTLAGMLARMDVVPGAGIDFGRLGRVLLLALGLFLLASLLTWMQGHLLTAVVQRTVQRLRADVAAKLHRLPLPYFDRQPRGELLSRVTNDIDNVAQSLQQTLSQLLTSVLTVLGVVVMMVVVSPLLTALTLLAVPASVLVTRQVAKRSQRQFVAQWTHTGQLNALVEEAYTGHELVRVFGRQREVEAAFTAKNEELYRAGFGAYFVSGIIMPSLMFIGNLGYVLVAVVGGLRVAAGAMSLGEVQAFIHYSRQFTQPLTQFASMINLLQSGVASAERVFAVLDAPEQTPDPVARTPELPATARPPDLSATVARLPGPAGAVVAQRTGGAGRVATGRVEFEKVSFRYDPDQPLIEELSLVAEPGHTVAIVGPTGAGKTTLVNLVLRFYELDAGRITLDGVDVTTMRRDELRSRIGMVLQDTWLFGGTIRENIAYGRPDAGEEEILAAARATFVDRFVRSLPDGYDTVIDSEGGNVSAGEKQLITIARAFLAEPSLLILDEATSSVDTRTEVLVQQAMAALRSDRTSFVIAHRLSTIRDADLILMMERGRIVEQGTHEQLLAARGAYHRLHHAQFSAPLQDPSAPVG</sequence>
<dbReference type="InterPro" id="IPR003593">
    <property type="entry name" value="AAA+_ATPase"/>
</dbReference>
<keyword evidence="8 13" id="KW-0472">Membrane</keyword>
<accession>A0A1C6RNH1</accession>
<dbReference type="PROSITE" id="PS50893">
    <property type="entry name" value="ABC_TRANSPORTER_2"/>
    <property type="match status" value="2"/>
</dbReference>
<feature type="transmembrane region" description="Helical" evidence="13">
    <location>
        <begin position="641"/>
        <end position="665"/>
    </location>
</feature>
<evidence type="ECO:0000256" key="2">
    <source>
        <dbReference type="ARBA" id="ARBA00022448"/>
    </source>
</evidence>
<dbReference type="InterPro" id="IPR003439">
    <property type="entry name" value="ABC_transporter-like_ATP-bd"/>
</dbReference>
<dbReference type="Gene3D" id="1.20.1560.10">
    <property type="entry name" value="ABC transporter type 1, transmembrane domain"/>
    <property type="match status" value="2"/>
</dbReference>
<dbReference type="FunFam" id="1.20.1560.10:FF:000040">
    <property type="entry name" value="Multidrug ABC transporter ATP-binding protein"/>
    <property type="match status" value="1"/>
</dbReference>
<dbReference type="PANTHER" id="PTHR43394:SF1">
    <property type="entry name" value="ATP-BINDING CASSETTE SUB-FAMILY B MEMBER 10, MITOCHONDRIAL"/>
    <property type="match status" value="1"/>
</dbReference>
<dbReference type="PROSITE" id="PS50929">
    <property type="entry name" value="ABC_TM1F"/>
    <property type="match status" value="2"/>
</dbReference>
<keyword evidence="2" id="KW-0813">Transport</keyword>
<feature type="domain" description="ABC transmembrane type-1" evidence="15">
    <location>
        <begin position="642"/>
        <end position="965"/>
    </location>
</feature>
<dbReference type="InterPro" id="IPR036640">
    <property type="entry name" value="ABC1_TM_sf"/>
</dbReference>
<dbReference type="Pfam" id="PF00005">
    <property type="entry name" value="ABC_tran"/>
    <property type="match status" value="2"/>
</dbReference>
<dbReference type="CDD" id="cd18547">
    <property type="entry name" value="ABC_6TM_Tm288_like"/>
    <property type="match status" value="1"/>
</dbReference>
<feature type="transmembrane region" description="Helical" evidence="13">
    <location>
        <begin position="54"/>
        <end position="76"/>
    </location>
</feature>
<feature type="transmembrane region" description="Helical" evidence="13">
    <location>
        <begin position="801"/>
        <end position="830"/>
    </location>
</feature>
<keyword evidence="4 13" id="KW-0812">Transmembrane</keyword>
<dbReference type="GO" id="GO:0015421">
    <property type="term" value="F:ABC-type oligopeptide transporter activity"/>
    <property type="evidence" value="ECO:0007669"/>
    <property type="project" value="TreeGrafter"/>
</dbReference>
<evidence type="ECO:0000313" key="16">
    <source>
        <dbReference type="EMBL" id="SCL18685.1"/>
    </source>
</evidence>
<dbReference type="PROSITE" id="PS00211">
    <property type="entry name" value="ABC_TRANSPORTER_1"/>
    <property type="match status" value="2"/>
</dbReference>
<evidence type="ECO:0000259" key="15">
    <source>
        <dbReference type="PROSITE" id="PS50929"/>
    </source>
</evidence>
<gene>
    <name evidence="16" type="ORF">GA0074694_2435</name>
</gene>
<evidence type="ECO:0000256" key="10">
    <source>
        <dbReference type="ARBA" id="ARBA00061644"/>
    </source>
</evidence>
<evidence type="ECO:0000256" key="1">
    <source>
        <dbReference type="ARBA" id="ARBA00004651"/>
    </source>
</evidence>
<proteinExistence type="inferred from homology"/>
<dbReference type="InterPro" id="IPR017871">
    <property type="entry name" value="ABC_transporter-like_CS"/>
</dbReference>
<feature type="compositionally biased region" description="Basic residues" evidence="12">
    <location>
        <begin position="530"/>
        <end position="544"/>
    </location>
</feature>
<dbReference type="GO" id="GO:0005524">
    <property type="term" value="F:ATP binding"/>
    <property type="evidence" value="ECO:0007669"/>
    <property type="project" value="UniProtKB-KW"/>
</dbReference>
<keyword evidence="6" id="KW-0067">ATP-binding</keyword>
<evidence type="ECO:0000256" key="11">
    <source>
        <dbReference type="ARBA" id="ARBA00071747"/>
    </source>
</evidence>
<evidence type="ECO:0000256" key="9">
    <source>
        <dbReference type="ARBA" id="ARBA00055053"/>
    </source>
</evidence>
<dbReference type="CDD" id="cd03254">
    <property type="entry name" value="ABCC_Glucan_exporter_like"/>
    <property type="match status" value="1"/>
</dbReference>
<evidence type="ECO:0000256" key="8">
    <source>
        <dbReference type="ARBA" id="ARBA00023136"/>
    </source>
</evidence>
<feature type="region of interest" description="Disordered" evidence="12">
    <location>
        <begin position="502"/>
        <end position="620"/>
    </location>
</feature>